<reference evidence="4 5" key="1">
    <citation type="journal article" date="2012" name="Science">
        <title>The Paleozoic origin of enzymatic lignin decomposition reconstructed from 31 fungal genomes.</title>
        <authorList>
            <person name="Floudas D."/>
            <person name="Binder M."/>
            <person name="Riley R."/>
            <person name="Barry K."/>
            <person name="Blanchette R.A."/>
            <person name="Henrissat B."/>
            <person name="Martinez A.T."/>
            <person name="Otillar R."/>
            <person name="Spatafora J.W."/>
            <person name="Yadav J.S."/>
            <person name="Aerts A."/>
            <person name="Benoit I."/>
            <person name="Boyd A."/>
            <person name="Carlson A."/>
            <person name="Copeland A."/>
            <person name="Coutinho P.M."/>
            <person name="de Vries R.P."/>
            <person name="Ferreira P."/>
            <person name="Findley K."/>
            <person name="Foster B."/>
            <person name="Gaskell J."/>
            <person name="Glotzer D."/>
            <person name="Gorecki P."/>
            <person name="Heitman J."/>
            <person name="Hesse C."/>
            <person name="Hori C."/>
            <person name="Igarashi K."/>
            <person name="Jurgens J.A."/>
            <person name="Kallen N."/>
            <person name="Kersten P."/>
            <person name="Kohler A."/>
            <person name="Kuees U."/>
            <person name="Kumar T.K.A."/>
            <person name="Kuo A."/>
            <person name="LaButti K."/>
            <person name="Larrondo L.F."/>
            <person name="Lindquist E."/>
            <person name="Ling A."/>
            <person name="Lombard V."/>
            <person name="Lucas S."/>
            <person name="Lundell T."/>
            <person name="Martin R."/>
            <person name="McLaughlin D.J."/>
            <person name="Morgenstern I."/>
            <person name="Morin E."/>
            <person name="Murat C."/>
            <person name="Nagy L.G."/>
            <person name="Nolan M."/>
            <person name="Ohm R.A."/>
            <person name="Patyshakuliyeva A."/>
            <person name="Rokas A."/>
            <person name="Ruiz-Duenas F.J."/>
            <person name="Sabat G."/>
            <person name="Salamov A."/>
            <person name="Samejima M."/>
            <person name="Schmutz J."/>
            <person name="Slot J.C."/>
            <person name="St John F."/>
            <person name="Stenlid J."/>
            <person name="Sun H."/>
            <person name="Sun S."/>
            <person name="Syed K."/>
            <person name="Tsang A."/>
            <person name="Wiebenga A."/>
            <person name="Young D."/>
            <person name="Pisabarro A."/>
            <person name="Eastwood D.C."/>
            <person name="Martin F."/>
            <person name="Cullen D."/>
            <person name="Grigoriev I.V."/>
            <person name="Hibbett D.S."/>
        </authorList>
    </citation>
    <scope>NUCLEOTIDE SEQUENCE</scope>
    <source>
        <strain evidence="5">FP-58527</strain>
    </source>
</reference>
<keyword evidence="2" id="KW-1133">Transmembrane helix</keyword>
<sequence>MIPPGQTSLIGVCVVLALSQRALAQDNTGWGTSASARAIAGAIIGIILGLIVITFAFIIYRRHTRIYGTPQMPSIELRRVSSYVSVFTRRQNTELGANDQGPGYSAPAYSAEPPPYVGPEVELDPKRDARKEYDADLPVKHANASVDVVDAEGMYEYDVPPPPPSPRTISSSSTSLPPPTPPNEASVQDTWYKGYP</sequence>
<keyword evidence="2" id="KW-0472">Membrane</keyword>
<dbReference type="Proteomes" id="UP000015241">
    <property type="component" value="Unassembled WGS sequence"/>
</dbReference>
<name>S8EXE3_FOMSC</name>
<feature type="compositionally biased region" description="Low complexity" evidence="1">
    <location>
        <begin position="102"/>
        <end position="111"/>
    </location>
</feature>
<dbReference type="HOGENOM" id="CLU_1390260_0_0_1"/>
<dbReference type="OrthoDB" id="2798873at2759"/>
<keyword evidence="2" id="KW-0812">Transmembrane</keyword>
<organism evidence="4 5">
    <name type="scientific">Fomitopsis schrenkii</name>
    <name type="common">Brown rot fungus</name>
    <dbReference type="NCBI Taxonomy" id="2126942"/>
    <lineage>
        <taxon>Eukaryota</taxon>
        <taxon>Fungi</taxon>
        <taxon>Dikarya</taxon>
        <taxon>Basidiomycota</taxon>
        <taxon>Agaricomycotina</taxon>
        <taxon>Agaricomycetes</taxon>
        <taxon>Polyporales</taxon>
        <taxon>Fomitopsis</taxon>
    </lineage>
</organism>
<dbReference type="AlphaFoldDB" id="S8EXE3"/>
<evidence type="ECO:0000256" key="1">
    <source>
        <dbReference type="SAM" id="MobiDB-lite"/>
    </source>
</evidence>
<feature type="region of interest" description="Disordered" evidence="1">
    <location>
        <begin position="152"/>
        <end position="196"/>
    </location>
</feature>
<keyword evidence="3" id="KW-0732">Signal</keyword>
<evidence type="ECO:0000313" key="5">
    <source>
        <dbReference type="Proteomes" id="UP000015241"/>
    </source>
</evidence>
<evidence type="ECO:0000256" key="2">
    <source>
        <dbReference type="SAM" id="Phobius"/>
    </source>
</evidence>
<accession>S8EXE3</accession>
<proteinExistence type="predicted"/>
<dbReference type="EMBL" id="KE504241">
    <property type="protein sequence ID" value="EPS94200.1"/>
    <property type="molecule type" value="Genomic_DNA"/>
</dbReference>
<evidence type="ECO:0000313" key="4">
    <source>
        <dbReference type="EMBL" id="EPS94200.1"/>
    </source>
</evidence>
<feature type="region of interest" description="Disordered" evidence="1">
    <location>
        <begin position="94"/>
        <end position="122"/>
    </location>
</feature>
<protein>
    <submittedName>
        <fullName evidence="4">Uncharacterized protein</fullName>
    </submittedName>
</protein>
<feature type="chain" id="PRO_5004563360" evidence="3">
    <location>
        <begin position="25"/>
        <end position="196"/>
    </location>
</feature>
<feature type="transmembrane region" description="Helical" evidence="2">
    <location>
        <begin position="34"/>
        <end position="60"/>
    </location>
</feature>
<gene>
    <name evidence="4" type="ORF">FOMPIDRAFT_1063286</name>
</gene>
<feature type="signal peptide" evidence="3">
    <location>
        <begin position="1"/>
        <end position="24"/>
    </location>
</feature>
<dbReference type="InParanoid" id="S8EXE3"/>
<evidence type="ECO:0000256" key="3">
    <source>
        <dbReference type="SAM" id="SignalP"/>
    </source>
</evidence>
<keyword evidence="5" id="KW-1185">Reference proteome</keyword>